<protein>
    <submittedName>
        <fullName evidence="2">WGS project CCBQ000000000 data, contig 00106</fullName>
    </submittedName>
</protein>
<dbReference type="Proteomes" id="UP000031516">
    <property type="component" value="Unassembled WGS sequence"/>
</dbReference>
<dbReference type="Pfam" id="PF09774">
    <property type="entry name" value="MIX23"/>
    <property type="match status" value="1"/>
</dbReference>
<dbReference type="EMBL" id="CCBQ010000037">
    <property type="protein sequence ID" value="CDO94377.1"/>
    <property type="molecule type" value="Genomic_DNA"/>
</dbReference>
<accession>A0A0A8L8D2</accession>
<dbReference type="InterPro" id="IPR019171">
    <property type="entry name" value="MIX23"/>
</dbReference>
<evidence type="ECO:0000313" key="2">
    <source>
        <dbReference type="EMBL" id="CDO94377.1"/>
    </source>
</evidence>
<dbReference type="PANTHER" id="PTHR31905:SF2">
    <property type="entry name" value="PROTEIN MIX23"/>
    <property type="match status" value="1"/>
</dbReference>
<dbReference type="GO" id="GO:0005758">
    <property type="term" value="C:mitochondrial intermembrane space"/>
    <property type="evidence" value="ECO:0007669"/>
    <property type="project" value="InterPro"/>
</dbReference>
<dbReference type="AlphaFoldDB" id="A0A0A8L8D2"/>
<dbReference type="PIRSF" id="PIRSF022603">
    <property type="entry name" value="UCP022603"/>
    <property type="match status" value="1"/>
</dbReference>
<organism evidence="2 3">
    <name type="scientific">Kluyveromyces dobzhanskii CBS 2104</name>
    <dbReference type="NCBI Taxonomy" id="1427455"/>
    <lineage>
        <taxon>Eukaryota</taxon>
        <taxon>Fungi</taxon>
        <taxon>Dikarya</taxon>
        <taxon>Ascomycota</taxon>
        <taxon>Saccharomycotina</taxon>
        <taxon>Saccharomycetes</taxon>
        <taxon>Saccharomycetales</taxon>
        <taxon>Saccharomycetaceae</taxon>
        <taxon>Kluyveromyces</taxon>
    </lineage>
</organism>
<dbReference type="InterPro" id="IPR016805">
    <property type="entry name" value="MIX23_fungal"/>
</dbReference>
<keyword evidence="3" id="KW-1185">Reference proteome</keyword>
<comment type="caution">
    <text evidence="2">The sequence shown here is derived from an EMBL/GenBank/DDBJ whole genome shotgun (WGS) entry which is preliminary data.</text>
</comment>
<comment type="similarity">
    <text evidence="1">Belongs to the MIX23 family.</text>
</comment>
<evidence type="ECO:0000313" key="3">
    <source>
        <dbReference type="Proteomes" id="UP000031516"/>
    </source>
</evidence>
<dbReference type="PANTHER" id="PTHR31905">
    <property type="entry name" value="COILED-COIL DOMAIN-CONTAINING PROTEIN 58"/>
    <property type="match status" value="1"/>
</dbReference>
<reference evidence="2 3" key="1">
    <citation type="submission" date="2014-03" db="EMBL/GenBank/DDBJ databases">
        <title>The genome of Kluyveromyces dobzhanskii.</title>
        <authorList>
            <person name="Nystedt B."/>
            <person name="Astrom S."/>
        </authorList>
    </citation>
    <scope>NUCLEOTIDE SEQUENCE [LARGE SCALE GENOMIC DNA]</scope>
    <source>
        <strain evidence="2 3">CBS 2104</strain>
    </source>
</reference>
<gene>
    <name evidence="2" type="ORF">KLDO_g2644</name>
</gene>
<sequence>MVKELVINTHLPELGNVSTAGRVPSGETFNENRNLTLTRERCINPVLIDNFFRFLRHGSDDVLKQKLYNNRSRGDKGVDCNAFLNQMLYPNWKIRSDVISFCESELDSMKTELNDKFGNENDLKPLVTERIDPYAIKDIFSEREDRFKDRTTLENWINNQKDIERIIQIRTSSILSEQCGNDRNYIDEFNKFTKTKN</sequence>
<proteinExistence type="inferred from homology"/>
<evidence type="ECO:0000256" key="1">
    <source>
        <dbReference type="ARBA" id="ARBA00024204"/>
    </source>
</evidence>
<name>A0A0A8L8D2_9SACH</name>
<dbReference type="OrthoDB" id="5593818at2759"/>